<dbReference type="InterPro" id="IPR038254">
    <property type="entry name" value="KIN17_WH-like_sf"/>
</dbReference>
<dbReference type="GO" id="GO:0006974">
    <property type="term" value="P:DNA damage response"/>
    <property type="evidence" value="ECO:0007669"/>
    <property type="project" value="TreeGrafter"/>
</dbReference>
<dbReference type="Gene3D" id="1.10.10.2030">
    <property type="entry name" value="DNA/RNA-binding protein Kin17, conserved domain"/>
    <property type="match status" value="1"/>
</dbReference>
<dbReference type="PANTHER" id="PTHR12805">
    <property type="entry name" value="KIN17 KIN, ANTIGENIC DETERMINANT OF RECA PROTEIN HOMOLOG"/>
    <property type="match status" value="1"/>
</dbReference>
<dbReference type="OrthoDB" id="10266249at2759"/>
<dbReference type="CDD" id="cd13155">
    <property type="entry name" value="KOW_KIN17"/>
    <property type="match status" value="1"/>
</dbReference>
<dbReference type="GO" id="GO:0006260">
    <property type="term" value="P:DNA replication"/>
    <property type="evidence" value="ECO:0007669"/>
    <property type="project" value="TreeGrafter"/>
</dbReference>
<proteinExistence type="inferred from homology"/>
<dbReference type="InterPro" id="IPR056767">
    <property type="entry name" value="C2H2-Znf_KIN17"/>
</dbReference>
<dbReference type="InterPro" id="IPR036236">
    <property type="entry name" value="Znf_C2H2_sf"/>
</dbReference>
<dbReference type="InParanoid" id="A0A7M7JZH4"/>
<accession>A0A7M7JZH4</accession>
<comment type="similarity">
    <text evidence="1">Belongs to the KIN17 family.</text>
</comment>
<dbReference type="Gene3D" id="2.30.30.30">
    <property type="match status" value="1"/>
</dbReference>
<dbReference type="CTD" id="40242"/>
<feature type="domain" description="DNA/RNA-binding protein Kin17 WH-like" evidence="6">
    <location>
        <begin position="52"/>
        <end position="178"/>
    </location>
</feature>
<feature type="region of interest" description="Disordered" evidence="5">
    <location>
        <begin position="242"/>
        <end position="262"/>
    </location>
</feature>
<keyword evidence="8" id="KW-1185">Reference proteome</keyword>
<dbReference type="KEGG" id="vde:111249639"/>
<dbReference type="GO" id="GO:0008270">
    <property type="term" value="F:zinc ion binding"/>
    <property type="evidence" value="ECO:0007669"/>
    <property type="project" value="UniProtKB-KW"/>
</dbReference>
<evidence type="ECO:0000256" key="1">
    <source>
        <dbReference type="ARBA" id="ARBA00008517"/>
    </source>
</evidence>
<dbReference type="FunCoup" id="A0A7M7JZH4">
    <property type="interactions" value="2377"/>
</dbReference>
<reference evidence="7" key="1">
    <citation type="submission" date="2021-01" db="UniProtKB">
        <authorList>
            <consortium name="EnsemblMetazoa"/>
        </authorList>
    </citation>
    <scope>IDENTIFICATION</scope>
</reference>
<dbReference type="PANTHER" id="PTHR12805:SF0">
    <property type="entry name" value="DNA_RNA-BINDING PROTEIN KIN17"/>
    <property type="match status" value="1"/>
</dbReference>
<dbReference type="Gene3D" id="2.30.30.140">
    <property type="match status" value="1"/>
</dbReference>
<dbReference type="SMART" id="SM01253">
    <property type="entry name" value="Kin17_mid"/>
    <property type="match status" value="1"/>
</dbReference>
<sequence>MGKAEAGTPKAIANAIKSKGLQKLRWYCQMCQKQCRDENGFKCHTMSESHQRQLLLFAENPEQYLDSFSEEFKEGYLDILRRQYGGKRVHANQVYQEYIRFKEHIHMNSTRWLTLTEFIKWLGREGICTVDETEKGWFVAYIDRTSEAILAEERRSKKAKLEKDDEKRAQKFLQQQLERLKEKEVDCGLSKEVSADSKVLKREKEDEKVTLSFSATASAKESNLTKHLPKFNPLVKLSSKSLKPNLTDKPSSSSSSSKRSALDEIMMEEARKRSAKKDYWLTTGIIVKVLTKSIGEKYYKQKGVVTEVVDRYGAVVKLLDSGVSLKLDQVHCETVIPAIGRKVKIVNGAYRGQEATLQSINVDKFCATLKLKTGVIAEDVDYENFSKLHSS</sequence>
<dbReference type="Pfam" id="PF25095">
    <property type="entry name" value="C2H2-zf_KIN17"/>
    <property type="match status" value="1"/>
</dbReference>
<dbReference type="GeneID" id="111249639"/>
<dbReference type="RefSeq" id="XP_022659490.1">
    <property type="nucleotide sequence ID" value="XM_022803755.1"/>
</dbReference>
<dbReference type="InterPro" id="IPR037321">
    <property type="entry name" value="KIN17-like"/>
</dbReference>
<protein>
    <recommendedName>
        <fullName evidence="6">DNA/RNA-binding protein Kin17 WH-like domain-containing protein</fullName>
    </recommendedName>
</protein>
<dbReference type="InterPro" id="IPR014722">
    <property type="entry name" value="Rib_uL2_dom2"/>
</dbReference>
<evidence type="ECO:0000256" key="2">
    <source>
        <dbReference type="ARBA" id="ARBA00022723"/>
    </source>
</evidence>
<dbReference type="InterPro" id="IPR041330">
    <property type="entry name" value="KN17_SH3"/>
</dbReference>
<keyword evidence="2" id="KW-0479">Metal-binding</keyword>
<dbReference type="Proteomes" id="UP000594260">
    <property type="component" value="Unplaced"/>
</dbReference>
<evidence type="ECO:0000256" key="4">
    <source>
        <dbReference type="ARBA" id="ARBA00022833"/>
    </source>
</evidence>
<evidence type="ECO:0000313" key="8">
    <source>
        <dbReference type="Proteomes" id="UP000594260"/>
    </source>
</evidence>
<dbReference type="EnsemblMetazoa" id="XM_022803755">
    <property type="protein sequence ID" value="XP_022659490"/>
    <property type="gene ID" value="LOC111249639"/>
</dbReference>
<evidence type="ECO:0000313" key="7">
    <source>
        <dbReference type="EnsemblMetazoa" id="XP_022659490"/>
    </source>
</evidence>
<dbReference type="GO" id="GO:0003690">
    <property type="term" value="F:double-stranded DNA binding"/>
    <property type="evidence" value="ECO:0007669"/>
    <property type="project" value="TreeGrafter"/>
</dbReference>
<keyword evidence="4" id="KW-0862">Zinc</keyword>
<keyword evidence="3" id="KW-0863">Zinc-finger</keyword>
<evidence type="ECO:0000256" key="3">
    <source>
        <dbReference type="ARBA" id="ARBA00022771"/>
    </source>
</evidence>
<dbReference type="Pfam" id="PF18131">
    <property type="entry name" value="KN17_SH3"/>
    <property type="match status" value="1"/>
</dbReference>
<dbReference type="SUPFAM" id="SSF57667">
    <property type="entry name" value="beta-beta-alpha zinc fingers"/>
    <property type="match status" value="1"/>
</dbReference>
<evidence type="ECO:0000256" key="5">
    <source>
        <dbReference type="SAM" id="MobiDB-lite"/>
    </source>
</evidence>
<name>A0A7M7JZH4_VARDE</name>
<dbReference type="InterPro" id="IPR019447">
    <property type="entry name" value="DNA/RNA-bd_Kin17_WH-like_dom"/>
</dbReference>
<evidence type="ECO:0000259" key="6">
    <source>
        <dbReference type="SMART" id="SM01253"/>
    </source>
</evidence>
<dbReference type="InterPro" id="IPR041995">
    <property type="entry name" value="KOW_KIN17"/>
</dbReference>
<dbReference type="OMA" id="RMTDFIE"/>
<dbReference type="Pfam" id="PF10357">
    <property type="entry name" value="WH_KIN17"/>
    <property type="match status" value="1"/>
</dbReference>
<dbReference type="AlphaFoldDB" id="A0A7M7JZH4"/>
<dbReference type="Pfam" id="PF25092">
    <property type="entry name" value="SH3_KIN17_C"/>
    <property type="match status" value="1"/>
</dbReference>
<dbReference type="GO" id="GO:0005634">
    <property type="term" value="C:nucleus"/>
    <property type="evidence" value="ECO:0007669"/>
    <property type="project" value="TreeGrafter"/>
</dbReference>
<dbReference type="FunFam" id="1.10.10.2030:FF:000001">
    <property type="entry name" value="DNA/RNA-binding protein KIN17, putative"/>
    <property type="match status" value="1"/>
</dbReference>
<organism evidence="7 8">
    <name type="scientific">Varroa destructor</name>
    <name type="common">Honeybee mite</name>
    <dbReference type="NCBI Taxonomy" id="109461"/>
    <lineage>
        <taxon>Eukaryota</taxon>
        <taxon>Metazoa</taxon>
        <taxon>Ecdysozoa</taxon>
        <taxon>Arthropoda</taxon>
        <taxon>Chelicerata</taxon>
        <taxon>Arachnida</taxon>
        <taxon>Acari</taxon>
        <taxon>Parasitiformes</taxon>
        <taxon>Mesostigmata</taxon>
        <taxon>Gamasina</taxon>
        <taxon>Dermanyssoidea</taxon>
        <taxon>Varroidae</taxon>
        <taxon>Varroa</taxon>
    </lineage>
</organism>
<dbReference type="FunFam" id="2.30.30.30:FF:000021">
    <property type="entry name" value="DNA/RNA-binding protein KIN17, putative"/>
    <property type="match status" value="1"/>
</dbReference>